<feature type="coiled-coil region" evidence="4">
    <location>
        <begin position="362"/>
        <end position="396"/>
    </location>
</feature>
<feature type="repeat" description="WD" evidence="3">
    <location>
        <begin position="54"/>
        <end position="85"/>
    </location>
</feature>
<feature type="repeat" description="WD" evidence="3">
    <location>
        <begin position="263"/>
        <end position="295"/>
    </location>
</feature>
<feature type="repeat" description="WD" evidence="3">
    <location>
        <begin position="184"/>
        <end position="220"/>
    </location>
</feature>
<gene>
    <name evidence="5" type="ORF">M9Y10_011887</name>
</gene>
<keyword evidence="4" id="KW-0175">Coiled coil</keyword>
<dbReference type="EMBL" id="JAPFFF010000018">
    <property type="protein sequence ID" value="KAK8860222.1"/>
    <property type="molecule type" value="Genomic_DNA"/>
</dbReference>
<reference evidence="5 6" key="1">
    <citation type="submission" date="2024-04" db="EMBL/GenBank/DDBJ databases">
        <title>Tritrichomonas musculus Genome.</title>
        <authorList>
            <person name="Alves-Ferreira E."/>
            <person name="Grigg M."/>
            <person name="Lorenzi H."/>
            <person name="Galac M."/>
        </authorList>
    </citation>
    <scope>NUCLEOTIDE SEQUENCE [LARGE SCALE GENOMIC DNA]</scope>
    <source>
        <strain evidence="5 6">EAF2021</strain>
    </source>
</reference>
<keyword evidence="1 3" id="KW-0853">WD repeat</keyword>
<dbReference type="Pfam" id="PF00400">
    <property type="entry name" value="WD40"/>
    <property type="match status" value="5"/>
</dbReference>
<evidence type="ECO:0000313" key="6">
    <source>
        <dbReference type="Proteomes" id="UP001470230"/>
    </source>
</evidence>
<feature type="repeat" description="WD" evidence="3">
    <location>
        <begin position="138"/>
        <end position="179"/>
    </location>
</feature>
<name>A0ABR2IB52_9EUKA</name>
<dbReference type="InterPro" id="IPR036322">
    <property type="entry name" value="WD40_repeat_dom_sf"/>
</dbReference>
<evidence type="ECO:0000313" key="5">
    <source>
        <dbReference type="EMBL" id="KAK8860222.1"/>
    </source>
</evidence>
<dbReference type="InterPro" id="IPR001680">
    <property type="entry name" value="WD40_rpt"/>
</dbReference>
<sequence>MACKEPTLRKSFTIQKQDALCAYPYGSFQYLATGLSNGFVTLLPTNPNNKVRRFVGHRAAVTCIASCSTAPNLVTGSKDGTVRLWAGNEEGDSVTIEPDCGDVMSVSLSSKYDRLLISGSDGVPSVWDPRYCKSIITLEKHSAGVNCCDLSSDGLVAVTGSPDGYFRLFDIRSGSVTHTFDCRDTVTAISLRQTGSAVAAGTANGTVLLWDSRTQTVLNGSVLHENVVTSLDFHPLKPLLLTASADGHIGVCDGDTRNLIFTLQCHTDAVRNVAWSVDGKVFSSVGADNRIVLWDEPVVDIDRPIPEIVNKTKVRSPVKQRLGKFNEPLPREVPPPPEPEIGVKLPVKCEEADRMKRYISMMHSITDEIANLSKMLSKIEARMNVMDEQIEILEVEKRRQAKKALQGRK</sequence>
<dbReference type="PANTHER" id="PTHR19879">
    <property type="entry name" value="TRANSCRIPTION INITIATION FACTOR TFIID"/>
    <property type="match status" value="1"/>
</dbReference>
<protein>
    <submittedName>
        <fullName evidence="5">POC1 centriolar protein A</fullName>
    </submittedName>
</protein>
<dbReference type="InterPro" id="IPR015943">
    <property type="entry name" value="WD40/YVTN_repeat-like_dom_sf"/>
</dbReference>
<accession>A0ABR2IB52</accession>
<dbReference type="PROSITE" id="PS00678">
    <property type="entry name" value="WD_REPEATS_1"/>
    <property type="match status" value="1"/>
</dbReference>
<comment type="caution">
    <text evidence="5">The sequence shown here is derived from an EMBL/GenBank/DDBJ whole genome shotgun (WGS) entry which is preliminary data.</text>
</comment>
<keyword evidence="6" id="KW-1185">Reference proteome</keyword>
<dbReference type="Proteomes" id="UP001470230">
    <property type="component" value="Unassembled WGS sequence"/>
</dbReference>
<dbReference type="SMART" id="SM00320">
    <property type="entry name" value="WD40"/>
    <property type="match status" value="6"/>
</dbReference>
<dbReference type="SUPFAM" id="SSF50978">
    <property type="entry name" value="WD40 repeat-like"/>
    <property type="match status" value="1"/>
</dbReference>
<evidence type="ECO:0000256" key="4">
    <source>
        <dbReference type="SAM" id="Coils"/>
    </source>
</evidence>
<dbReference type="CDD" id="cd00200">
    <property type="entry name" value="WD40"/>
    <property type="match status" value="1"/>
</dbReference>
<evidence type="ECO:0000256" key="1">
    <source>
        <dbReference type="ARBA" id="ARBA00022574"/>
    </source>
</evidence>
<dbReference type="Gene3D" id="2.130.10.10">
    <property type="entry name" value="YVTN repeat-like/Quinoprotein amine dehydrogenase"/>
    <property type="match status" value="2"/>
</dbReference>
<organism evidence="5 6">
    <name type="scientific">Tritrichomonas musculus</name>
    <dbReference type="NCBI Taxonomy" id="1915356"/>
    <lineage>
        <taxon>Eukaryota</taxon>
        <taxon>Metamonada</taxon>
        <taxon>Parabasalia</taxon>
        <taxon>Tritrichomonadida</taxon>
        <taxon>Tritrichomonadidae</taxon>
        <taxon>Tritrichomonas</taxon>
    </lineage>
</organism>
<dbReference type="PANTHER" id="PTHR19879:SF9">
    <property type="entry name" value="TRANSCRIPTION INITIATION FACTOR TFIID SUBUNIT 5"/>
    <property type="match status" value="1"/>
</dbReference>
<dbReference type="InterPro" id="IPR019775">
    <property type="entry name" value="WD40_repeat_CS"/>
</dbReference>
<keyword evidence="2" id="KW-0677">Repeat</keyword>
<evidence type="ECO:0000256" key="3">
    <source>
        <dbReference type="PROSITE-ProRule" id="PRU00221"/>
    </source>
</evidence>
<dbReference type="PROSITE" id="PS50082">
    <property type="entry name" value="WD_REPEATS_2"/>
    <property type="match status" value="4"/>
</dbReference>
<evidence type="ECO:0000256" key="2">
    <source>
        <dbReference type="ARBA" id="ARBA00022737"/>
    </source>
</evidence>
<dbReference type="PROSITE" id="PS50294">
    <property type="entry name" value="WD_REPEATS_REGION"/>
    <property type="match status" value="2"/>
</dbReference>
<proteinExistence type="predicted"/>